<dbReference type="KEGG" id="kan:IMCC3317_06760"/>
<evidence type="ECO:0000256" key="7">
    <source>
        <dbReference type="ARBA" id="ARBA00023136"/>
    </source>
</evidence>
<comment type="subcellular location">
    <subcellularLocation>
        <location evidence="1">Cell inner membrane</location>
        <topology evidence="1">Multi-pass membrane protein</topology>
    </subcellularLocation>
</comment>
<evidence type="ECO:0000256" key="4">
    <source>
        <dbReference type="ARBA" id="ARBA00022692"/>
    </source>
</evidence>
<dbReference type="InterPro" id="IPR006685">
    <property type="entry name" value="MscS_channel_2nd"/>
</dbReference>
<dbReference type="InterPro" id="IPR030192">
    <property type="entry name" value="YbdG"/>
</dbReference>
<dbReference type="Pfam" id="PF00924">
    <property type="entry name" value="MS_channel_2nd"/>
    <property type="match status" value="1"/>
</dbReference>
<dbReference type="AlphaFoldDB" id="A0A7L4ZFR1"/>
<keyword evidence="5 10" id="KW-1133">Transmembrane helix</keyword>
<sequence>MEEQKLFTFVYRYLKERNYTEETAMYANLAAGILGVLIVAFIIDLIVRRILIALARRISIKTKNKFDDFLIANHTPQNTAHLVPAFLIAQTTPYLFTNFPEFQVGFLKAIDVLLVILIIKVIRSILLSIRDYLKTLPAFWDKPIDSYIQVFMIFIWIIGIVSAFSILTEKSVLTFVTTLGAMSAIILLIFKDTILGFVASIQVSVNDMVRIGDWITMEKYGADGDVVEINLATVKVQNFDKTITTIPTYALISDSFKNWRGMSESDGRRIKRAIIIKTHSIHYLSDEEIEELQKIQLVSEYVSQRQKDIEKFNGEHSADKSILINGRNMTNIGVFRKYVESYLEKHPAINEEMMVMSRQLPQTPQGVPLEIYAFSKDKEWKNYEHIMGDIFDHLFAAVPYFNLETYELNVVS</sequence>
<keyword evidence="6" id="KW-0346">Stress response</keyword>
<proteinExistence type="predicted"/>
<evidence type="ECO:0000256" key="6">
    <source>
        <dbReference type="ARBA" id="ARBA00023016"/>
    </source>
</evidence>
<dbReference type="GO" id="GO:0008381">
    <property type="term" value="F:mechanosensitive monoatomic ion channel activity"/>
    <property type="evidence" value="ECO:0007669"/>
    <property type="project" value="InterPro"/>
</dbReference>
<evidence type="ECO:0000256" key="3">
    <source>
        <dbReference type="ARBA" id="ARBA00022519"/>
    </source>
</evidence>
<feature type="domain" description="Mechanosensitive ion channel MscS" evidence="11">
    <location>
        <begin position="192"/>
        <end position="260"/>
    </location>
</feature>
<dbReference type="InterPro" id="IPR023408">
    <property type="entry name" value="MscS_beta-dom_sf"/>
</dbReference>
<dbReference type="SUPFAM" id="SSF50182">
    <property type="entry name" value="Sm-like ribonucleoproteins"/>
    <property type="match status" value="1"/>
</dbReference>
<keyword evidence="7 10" id="KW-0472">Membrane</keyword>
<dbReference type="OrthoDB" id="9775207at2"/>
<evidence type="ECO:0000313" key="13">
    <source>
        <dbReference type="Proteomes" id="UP000464657"/>
    </source>
</evidence>
<evidence type="ECO:0000256" key="8">
    <source>
        <dbReference type="ARBA" id="ARBA00093630"/>
    </source>
</evidence>
<feature type="transmembrane region" description="Helical" evidence="10">
    <location>
        <begin position="106"/>
        <end position="126"/>
    </location>
</feature>
<dbReference type="PANTHER" id="PTHR30414">
    <property type="entry name" value="MINICONDUCTANCE MECHANOSENSITIVE CHANNEL YBDG"/>
    <property type="match status" value="1"/>
</dbReference>
<feature type="transmembrane region" description="Helical" evidence="10">
    <location>
        <begin position="146"/>
        <end position="167"/>
    </location>
</feature>
<dbReference type="GO" id="GO:0071470">
    <property type="term" value="P:cellular response to osmotic stress"/>
    <property type="evidence" value="ECO:0007669"/>
    <property type="project" value="InterPro"/>
</dbReference>
<dbReference type="RefSeq" id="WP_160128078.1">
    <property type="nucleotide sequence ID" value="NZ_CP019288.1"/>
</dbReference>
<dbReference type="GO" id="GO:0005886">
    <property type="term" value="C:plasma membrane"/>
    <property type="evidence" value="ECO:0007669"/>
    <property type="project" value="UniProtKB-SubCell"/>
</dbReference>
<evidence type="ECO:0000256" key="5">
    <source>
        <dbReference type="ARBA" id="ARBA00022989"/>
    </source>
</evidence>
<keyword evidence="4 10" id="KW-0812">Transmembrane</keyword>
<dbReference type="Proteomes" id="UP000464657">
    <property type="component" value="Chromosome"/>
</dbReference>
<evidence type="ECO:0000313" key="12">
    <source>
        <dbReference type="EMBL" id="QHI35330.1"/>
    </source>
</evidence>
<dbReference type="EMBL" id="CP019288">
    <property type="protein sequence ID" value="QHI35330.1"/>
    <property type="molecule type" value="Genomic_DNA"/>
</dbReference>
<keyword evidence="2" id="KW-1003">Cell membrane</keyword>
<keyword evidence="13" id="KW-1185">Reference proteome</keyword>
<evidence type="ECO:0000256" key="10">
    <source>
        <dbReference type="SAM" id="Phobius"/>
    </source>
</evidence>
<evidence type="ECO:0000256" key="2">
    <source>
        <dbReference type="ARBA" id="ARBA00022475"/>
    </source>
</evidence>
<evidence type="ECO:0000259" key="11">
    <source>
        <dbReference type="Pfam" id="PF00924"/>
    </source>
</evidence>
<reference evidence="12 13" key="1">
    <citation type="journal article" date="2013" name="Int. J. Syst. Evol. Microbiol.">
        <title>Kordia antarctica sp. nov., isolated from Antarctic seawater.</title>
        <authorList>
            <person name="Baek K."/>
            <person name="Choi A."/>
            <person name="Kang I."/>
            <person name="Lee K."/>
            <person name="Cho J.C."/>
        </authorList>
    </citation>
    <scope>NUCLEOTIDE SEQUENCE [LARGE SCALE GENOMIC DNA]</scope>
    <source>
        <strain evidence="12 13">IMCC3317</strain>
    </source>
</reference>
<accession>A0A7L4ZFR1</accession>
<evidence type="ECO:0000256" key="9">
    <source>
        <dbReference type="ARBA" id="ARBA00093659"/>
    </source>
</evidence>
<name>A0A7L4ZFR1_9FLAO</name>
<dbReference type="Gene3D" id="2.30.30.60">
    <property type="match status" value="1"/>
</dbReference>
<feature type="transmembrane region" description="Helical" evidence="10">
    <location>
        <begin position="172"/>
        <end position="190"/>
    </location>
</feature>
<evidence type="ECO:0000256" key="1">
    <source>
        <dbReference type="ARBA" id="ARBA00004429"/>
    </source>
</evidence>
<organism evidence="12 13">
    <name type="scientific">Kordia antarctica</name>
    <dbReference type="NCBI Taxonomy" id="1218801"/>
    <lineage>
        <taxon>Bacteria</taxon>
        <taxon>Pseudomonadati</taxon>
        <taxon>Bacteroidota</taxon>
        <taxon>Flavobacteriia</taxon>
        <taxon>Flavobacteriales</taxon>
        <taxon>Flavobacteriaceae</taxon>
        <taxon>Kordia</taxon>
    </lineage>
</organism>
<keyword evidence="3" id="KW-0997">Cell inner membrane</keyword>
<feature type="transmembrane region" description="Helical" evidence="10">
    <location>
        <begin position="25"/>
        <end position="47"/>
    </location>
</feature>
<protein>
    <recommendedName>
        <fullName evidence="8">Mechanosensing system component YbdG</fullName>
    </recommendedName>
    <alternativeName>
        <fullName evidence="9">Mechanosensitive channel homolog YbdG</fullName>
    </alternativeName>
</protein>
<dbReference type="FunFam" id="2.30.30.60:FF:000002">
    <property type="entry name" value="Mechanosensitive ion channel family protein"/>
    <property type="match status" value="1"/>
</dbReference>
<dbReference type="PANTHER" id="PTHR30414:SF0">
    <property type="entry name" value="MINICONDUCTANCE MECHANOSENSITIVE CHANNEL YBDG"/>
    <property type="match status" value="1"/>
</dbReference>
<gene>
    <name evidence="12" type="primary">ybdG</name>
    <name evidence="12" type="ORF">IMCC3317_06760</name>
</gene>
<dbReference type="InterPro" id="IPR010920">
    <property type="entry name" value="LSM_dom_sf"/>
</dbReference>